<evidence type="ECO:0000313" key="3">
    <source>
        <dbReference type="EMBL" id="OBR90878.1"/>
    </source>
</evidence>
<evidence type="ECO:0000256" key="1">
    <source>
        <dbReference type="RuleBase" id="RU003936"/>
    </source>
</evidence>
<dbReference type="PANTHER" id="PTHR30115">
    <property type="entry name" value="NITROGEN REGULATORY PROTEIN P-II"/>
    <property type="match status" value="1"/>
</dbReference>
<dbReference type="Pfam" id="PF00543">
    <property type="entry name" value="P-II"/>
    <property type="match status" value="1"/>
</dbReference>
<dbReference type="AlphaFoldDB" id="A0A162JBS4"/>
<comment type="caution">
    <text evidence="2">The sequence shown here is derived from an EMBL/GenBank/DDBJ whole genome shotgun (WGS) entry which is preliminary data.</text>
</comment>
<protein>
    <submittedName>
        <fullName evidence="2">Nitrogen regulatory PII-like protein</fullName>
    </submittedName>
</protein>
<dbReference type="Proteomes" id="UP000077384">
    <property type="component" value="Unassembled WGS sequence"/>
</dbReference>
<dbReference type="PRINTS" id="PR00340">
    <property type="entry name" value="PIIGLNB"/>
</dbReference>
<keyword evidence="5" id="KW-1185">Reference proteome</keyword>
<organism evidence="2 4">
    <name type="scientific">Clostridium coskatii</name>
    <dbReference type="NCBI Taxonomy" id="1705578"/>
    <lineage>
        <taxon>Bacteria</taxon>
        <taxon>Bacillati</taxon>
        <taxon>Bacillota</taxon>
        <taxon>Clostridia</taxon>
        <taxon>Eubacteriales</taxon>
        <taxon>Clostridiaceae</taxon>
        <taxon>Clostridium</taxon>
    </lineage>
</organism>
<dbReference type="InterPro" id="IPR002187">
    <property type="entry name" value="N-reg_PII"/>
</dbReference>
<dbReference type="Proteomes" id="UP000093694">
    <property type="component" value="Unassembled WGS sequence"/>
</dbReference>
<dbReference type="GO" id="GO:0005829">
    <property type="term" value="C:cytosol"/>
    <property type="evidence" value="ECO:0007669"/>
    <property type="project" value="TreeGrafter"/>
</dbReference>
<evidence type="ECO:0000313" key="2">
    <source>
        <dbReference type="EMBL" id="OAA93135.1"/>
    </source>
</evidence>
<dbReference type="PROSITE" id="PS00638">
    <property type="entry name" value="PII_GLNB_CTER"/>
    <property type="match status" value="1"/>
</dbReference>
<dbReference type="GO" id="GO:0030234">
    <property type="term" value="F:enzyme regulator activity"/>
    <property type="evidence" value="ECO:0007669"/>
    <property type="project" value="InterPro"/>
</dbReference>
<dbReference type="EMBL" id="LROR01000088">
    <property type="protein sequence ID" value="OBR90878.1"/>
    <property type="molecule type" value="Genomic_DNA"/>
</dbReference>
<reference evidence="3 5" key="2">
    <citation type="journal article" date="2016" name="Front. Microbiol.">
        <title>Industrial Acetogenic Biocatalysts: A Comparative Metabolic and Genomic Analysis.</title>
        <authorList>
            <person name="Bengelsdorf F."/>
            <person name="Poehlein A."/>
            <person name="Sonja S."/>
            <person name="Erz C."/>
            <person name="Hummel T."/>
            <person name="Hoffmeister S."/>
            <person name="Daniel R."/>
            <person name="Durre P."/>
        </authorList>
    </citation>
    <scope>NUCLEOTIDE SEQUENCE [LARGE SCALE GENOMIC DNA]</scope>
    <source>
        <strain evidence="3 5">PTA-10522</strain>
    </source>
</reference>
<dbReference type="InterPro" id="IPR011322">
    <property type="entry name" value="N-reg_PII-like_a/b"/>
</dbReference>
<dbReference type="EMBL" id="LITQ01000015">
    <property type="protein sequence ID" value="OAA93135.1"/>
    <property type="molecule type" value="Genomic_DNA"/>
</dbReference>
<dbReference type="GO" id="GO:0006808">
    <property type="term" value="P:regulation of nitrogen utilization"/>
    <property type="evidence" value="ECO:0007669"/>
    <property type="project" value="InterPro"/>
</dbReference>
<dbReference type="SMART" id="SM00938">
    <property type="entry name" value="P-II"/>
    <property type="match status" value="1"/>
</dbReference>
<dbReference type="PATRIC" id="fig|1705578.3.peg.839"/>
<dbReference type="SUPFAM" id="SSF54913">
    <property type="entry name" value="GlnB-like"/>
    <property type="match status" value="1"/>
</dbReference>
<sequence length="121" mass="13419">MGNKLKKVDIITHKAKLEELREALNDIGVTGMTVTNVLGCGVQKGYKEYYRGLTMDINLLPKVKVEVVVCEVPVELVIETAKKILHTGEIGDGKIFVYDVENVIRISTGDEGREALQYSKP</sequence>
<dbReference type="InterPro" id="IPR015867">
    <property type="entry name" value="N-reg_PII/ATP_PRibTrfase_C"/>
</dbReference>
<name>A0A162JBS4_9CLOT</name>
<dbReference type="GO" id="GO:0005524">
    <property type="term" value="F:ATP binding"/>
    <property type="evidence" value="ECO:0007669"/>
    <property type="project" value="TreeGrafter"/>
</dbReference>
<dbReference type="InterPro" id="IPR017918">
    <property type="entry name" value="N-reg_PII_CS"/>
</dbReference>
<accession>A0A162JBS4</accession>
<proteinExistence type="inferred from homology"/>
<dbReference type="PANTHER" id="PTHR30115:SF11">
    <property type="entry name" value="NITROGEN REGULATORY PROTEIN P-II HOMOLOG"/>
    <property type="match status" value="1"/>
</dbReference>
<evidence type="ECO:0000313" key="4">
    <source>
        <dbReference type="Proteomes" id="UP000077384"/>
    </source>
</evidence>
<gene>
    <name evidence="2" type="primary">nrgB_1</name>
    <name evidence="3" type="synonym">nrgB_2</name>
    <name evidence="3" type="ORF">CLCOS_38600</name>
    <name evidence="2" type="ORF">WX73_00460</name>
</gene>
<dbReference type="RefSeq" id="WP_063601237.1">
    <property type="nucleotide sequence ID" value="NZ_LITQ01000015.1"/>
</dbReference>
<comment type="similarity">
    <text evidence="1">Belongs to the P(II) protein family.</text>
</comment>
<reference evidence="2 4" key="1">
    <citation type="journal article" date="2015" name="Biotechnol. Bioeng.">
        <title>Genome sequence and phenotypic characterization of Caulobacter segnis.</title>
        <authorList>
            <person name="Patel S."/>
            <person name="Fletcher B."/>
            <person name="Scott D.C."/>
            <person name="Ely B."/>
        </authorList>
    </citation>
    <scope>NUCLEOTIDE SEQUENCE [LARGE SCALE GENOMIC DNA]</scope>
    <source>
        <strain evidence="2 4">PS02</strain>
    </source>
</reference>
<dbReference type="PROSITE" id="PS51343">
    <property type="entry name" value="PII_GLNB_DOM"/>
    <property type="match status" value="1"/>
</dbReference>
<evidence type="ECO:0000313" key="5">
    <source>
        <dbReference type="Proteomes" id="UP000093694"/>
    </source>
</evidence>
<dbReference type="Gene3D" id="3.30.70.120">
    <property type="match status" value="1"/>
</dbReference>